<dbReference type="Gramene" id="KGN65189">
    <property type="protein sequence ID" value="KGN65189"/>
    <property type="gene ID" value="Csa_1G257950"/>
</dbReference>
<dbReference type="Proteomes" id="UP000029981">
    <property type="component" value="Chromosome 1"/>
</dbReference>
<feature type="binding site" evidence="5">
    <location>
        <position position="328"/>
    </location>
    <ligand>
        <name>Zn(2+)</name>
        <dbReference type="ChEBI" id="CHEBI:29105"/>
    </ligand>
</feature>
<feature type="transmembrane region" description="Helical" evidence="6">
    <location>
        <begin position="262"/>
        <end position="282"/>
    </location>
</feature>
<reference evidence="7 8" key="4">
    <citation type="journal article" date="2011" name="BMC Genomics">
        <title>RNA-Seq improves annotation of protein-coding genes in the cucumber genome.</title>
        <authorList>
            <person name="Li Z."/>
            <person name="Zhang Z."/>
            <person name="Yan P."/>
            <person name="Huang S."/>
            <person name="Fei Z."/>
            <person name="Lin K."/>
        </authorList>
    </citation>
    <scope>NUCLEOTIDE SEQUENCE [LARGE SCALE GENOMIC DNA]</scope>
    <source>
        <strain evidence="8">cv. 9930</strain>
    </source>
</reference>
<gene>
    <name evidence="7" type="ORF">Csa_1G257950</name>
</gene>
<name>A0A0A0LW27_CUCSA</name>
<keyword evidence="8" id="KW-1185">Reference proteome</keyword>
<dbReference type="GO" id="GO:0046872">
    <property type="term" value="F:metal ion binding"/>
    <property type="evidence" value="ECO:0007669"/>
    <property type="project" value="UniProtKB-KW"/>
</dbReference>
<evidence type="ECO:0000256" key="5">
    <source>
        <dbReference type="PIRSR" id="PIRSR604254-1"/>
    </source>
</evidence>
<proteinExistence type="predicted"/>
<dbReference type="Pfam" id="PF03006">
    <property type="entry name" value="HlyIII"/>
    <property type="match status" value="1"/>
</dbReference>
<keyword evidence="3 6" id="KW-1133">Transmembrane helix</keyword>
<dbReference type="KEGG" id="csv:101206307"/>
<dbReference type="InterPro" id="IPR004254">
    <property type="entry name" value="AdipoR/HlyIII-related"/>
</dbReference>
<feature type="transmembrane region" description="Helical" evidence="6">
    <location>
        <begin position="227"/>
        <end position="250"/>
    </location>
</feature>
<dbReference type="GO" id="GO:0016020">
    <property type="term" value="C:membrane"/>
    <property type="evidence" value="ECO:0007669"/>
    <property type="project" value="UniProtKB-SubCell"/>
</dbReference>
<feature type="transmembrane region" description="Helical" evidence="6">
    <location>
        <begin position="77"/>
        <end position="98"/>
    </location>
</feature>
<dbReference type="EMBL" id="CM002922">
    <property type="protein sequence ID" value="KGN65189.1"/>
    <property type="molecule type" value="Genomic_DNA"/>
</dbReference>
<dbReference type="PANTHER" id="PTHR20855:SF100">
    <property type="entry name" value="HEPTAHELICAL TRANSMEMBRANE PROTEIN 2"/>
    <property type="match status" value="1"/>
</dbReference>
<evidence type="ECO:0008006" key="9">
    <source>
        <dbReference type="Google" id="ProtNLM"/>
    </source>
</evidence>
<dbReference type="STRING" id="3659.A0A0A0LW27"/>
<evidence type="ECO:0000313" key="7">
    <source>
        <dbReference type="EMBL" id="KGN65189.1"/>
    </source>
</evidence>
<dbReference type="GO" id="GO:0009725">
    <property type="term" value="P:response to hormone"/>
    <property type="evidence" value="ECO:0000318"/>
    <property type="project" value="GO_Central"/>
</dbReference>
<dbReference type="OrthoDB" id="529367at2759"/>
<dbReference type="GO" id="GO:0009744">
    <property type="term" value="P:response to sucrose"/>
    <property type="evidence" value="ECO:0007669"/>
    <property type="project" value="UniProtKB-ARBA"/>
</dbReference>
<evidence type="ECO:0000256" key="3">
    <source>
        <dbReference type="ARBA" id="ARBA00022989"/>
    </source>
</evidence>
<reference evidence="7 8" key="3">
    <citation type="journal article" date="2010" name="BMC Genomics">
        <title>Transcriptome sequencing and comparative analysis of cucumber flowers with different sex types.</title>
        <authorList>
            <person name="Guo S."/>
            <person name="Zheng Y."/>
            <person name="Joung J.G."/>
            <person name="Liu S."/>
            <person name="Zhang Z."/>
            <person name="Crasta O.R."/>
            <person name="Sobral B.W."/>
            <person name="Xu Y."/>
            <person name="Huang S."/>
            <person name="Fei Z."/>
        </authorList>
    </citation>
    <scope>NUCLEOTIDE SEQUENCE [LARGE SCALE GENOMIC DNA]</scope>
    <source>
        <strain evidence="8">cv. 9930</strain>
    </source>
</reference>
<feature type="transmembrane region" description="Helical" evidence="6">
    <location>
        <begin position="288"/>
        <end position="309"/>
    </location>
</feature>
<keyword evidence="4 6" id="KW-0472">Membrane</keyword>
<keyword evidence="5" id="KW-0479">Metal-binding</keyword>
<keyword evidence="2 6" id="KW-0812">Transmembrane</keyword>
<sequence length="361" mass="41271">MSSHRKCDDRRDVEVNYKEKRIRARKNETRSLQRRLVKFKDLPEYLKDNEFILDYYRCEWPVKEALYSVFSWHNETLNIWTHLIGFLIFGAMVVLTLMEGTELGDFLLANFSRGTVTVPFWTTMGMEKDVNGSDSFIPETRHVSKSSVFLVDRADTTTALPRWPWFVFLVSAMGCLVCSSLSHLLACHSKRYNLFFWRLDYAGISLMIVGSFFAPIYYVFLCNFYSQLFYLSSISVLGVAAIVTLLAPALSAPRFRAFRASLFLTMGFSGIIPTAHAVALYWGHQRIYLAFSYEFVMAVLYAAGAGLYVSRIPERWKPGAFDIAGHSHQLFHVFVVLAALVHSAATMYIVDFRRSSPTCSS</sequence>
<comment type="subcellular location">
    <subcellularLocation>
        <location evidence="1">Membrane</location>
        <topology evidence="1">Multi-pass membrane protein</topology>
    </subcellularLocation>
</comment>
<feature type="transmembrane region" description="Helical" evidence="6">
    <location>
        <begin position="330"/>
        <end position="350"/>
    </location>
</feature>
<evidence type="ECO:0000256" key="2">
    <source>
        <dbReference type="ARBA" id="ARBA00022692"/>
    </source>
</evidence>
<protein>
    <recommendedName>
        <fullName evidence="9">Heptahelical transmembrane protein 2</fullName>
    </recommendedName>
</protein>
<dbReference type="eggNOG" id="KOG0748">
    <property type="taxonomic scope" value="Eukaryota"/>
</dbReference>
<feature type="binding site" evidence="5">
    <location>
        <position position="332"/>
    </location>
    <ligand>
        <name>Zn(2+)</name>
        <dbReference type="ChEBI" id="CHEBI:29105"/>
    </ligand>
</feature>
<keyword evidence="5" id="KW-0862">Zinc</keyword>
<feature type="transmembrane region" description="Helical" evidence="6">
    <location>
        <begin position="165"/>
        <end position="187"/>
    </location>
</feature>
<dbReference type="AlphaFoldDB" id="A0A0A0LW27"/>
<reference evidence="7 8" key="1">
    <citation type="journal article" date="2009" name="Nat. Genet.">
        <title>The genome of the cucumber, Cucumis sativus L.</title>
        <authorList>
            <person name="Huang S."/>
            <person name="Li R."/>
            <person name="Zhang Z."/>
            <person name="Li L."/>
            <person name="Gu X."/>
            <person name="Fan W."/>
            <person name="Lucas W.J."/>
            <person name="Wang X."/>
            <person name="Xie B."/>
            <person name="Ni P."/>
            <person name="Ren Y."/>
            <person name="Zhu H."/>
            <person name="Li J."/>
            <person name="Lin K."/>
            <person name="Jin W."/>
            <person name="Fei Z."/>
            <person name="Li G."/>
            <person name="Staub J."/>
            <person name="Kilian A."/>
            <person name="van der Vossen E.A."/>
            <person name="Wu Y."/>
            <person name="Guo J."/>
            <person name="He J."/>
            <person name="Jia Z."/>
            <person name="Ren Y."/>
            <person name="Tian G."/>
            <person name="Lu Y."/>
            <person name="Ruan J."/>
            <person name="Qian W."/>
            <person name="Wang M."/>
            <person name="Huang Q."/>
            <person name="Li B."/>
            <person name="Xuan Z."/>
            <person name="Cao J."/>
            <person name="Asan"/>
            <person name="Wu Z."/>
            <person name="Zhang J."/>
            <person name="Cai Q."/>
            <person name="Bai Y."/>
            <person name="Zhao B."/>
            <person name="Han Y."/>
            <person name="Li Y."/>
            <person name="Li X."/>
            <person name="Wang S."/>
            <person name="Shi Q."/>
            <person name="Liu S."/>
            <person name="Cho W.K."/>
            <person name="Kim J.Y."/>
            <person name="Xu Y."/>
            <person name="Heller-Uszynska K."/>
            <person name="Miao H."/>
            <person name="Cheng Z."/>
            <person name="Zhang S."/>
            <person name="Wu J."/>
            <person name="Yang Y."/>
            <person name="Kang H."/>
            <person name="Li M."/>
            <person name="Liang H."/>
            <person name="Ren X."/>
            <person name="Shi Z."/>
            <person name="Wen M."/>
            <person name="Jian M."/>
            <person name="Yang H."/>
            <person name="Zhang G."/>
            <person name="Yang Z."/>
            <person name="Chen R."/>
            <person name="Liu S."/>
            <person name="Li J."/>
            <person name="Ma L."/>
            <person name="Liu H."/>
            <person name="Zhou Y."/>
            <person name="Zhao J."/>
            <person name="Fang X."/>
            <person name="Li G."/>
            <person name="Fang L."/>
            <person name="Li Y."/>
            <person name="Liu D."/>
            <person name="Zheng H."/>
            <person name="Zhang Y."/>
            <person name="Qin N."/>
            <person name="Li Z."/>
            <person name="Yang G."/>
            <person name="Yang S."/>
            <person name="Bolund L."/>
            <person name="Kristiansen K."/>
            <person name="Zheng H."/>
            <person name="Li S."/>
            <person name="Zhang X."/>
            <person name="Yang H."/>
            <person name="Wang J."/>
            <person name="Sun R."/>
            <person name="Zhang B."/>
            <person name="Jiang S."/>
            <person name="Wang J."/>
            <person name="Du Y."/>
            <person name="Li S."/>
        </authorList>
    </citation>
    <scope>NUCLEOTIDE SEQUENCE [LARGE SCALE GENOMIC DNA]</scope>
    <source>
        <strain evidence="8">cv. 9930</strain>
    </source>
</reference>
<reference evidence="7 8" key="2">
    <citation type="journal article" date="2009" name="PLoS ONE">
        <title>An integrated genetic and cytogenetic map of the cucumber genome.</title>
        <authorList>
            <person name="Ren Y."/>
            <person name="Zhang Z."/>
            <person name="Liu J."/>
            <person name="Staub J.E."/>
            <person name="Han Y."/>
            <person name="Cheng Z."/>
            <person name="Li X."/>
            <person name="Lu J."/>
            <person name="Miao H."/>
            <person name="Kang H."/>
            <person name="Xie B."/>
            <person name="Gu X."/>
            <person name="Wang X."/>
            <person name="Du Y."/>
            <person name="Jin W."/>
            <person name="Huang S."/>
        </authorList>
    </citation>
    <scope>NUCLEOTIDE SEQUENCE [LARGE SCALE GENOMIC DNA]</scope>
    <source>
        <strain evidence="8">cv. 9930</strain>
    </source>
</reference>
<feature type="binding site" evidence="5">
    <location>
        <position position="183"/>
    </location>
    <ligand>
        <name>Zn(2+)</name>
        <dbReference type="ChEBI" id="CHEBI:29105"/>
    </ligand>
</feature>
<dbReference type="OMA" id="HSQPCPD"/>
<evidence type="ECO:0000256" key="1">
    <source>
        <dbReference type="ARBA" id="ARBA00004141"/>
    </source>
</evidence>
<accession>A0A0A0LW27</accession>
<evidence type="ECO:0000313" key="8">
    <source>
        <dbReference type="Proteomes" id="UP000029981"/>
    </source>
</evidence>
<dbReference type="GO" id="GO:0038023">
    <property type="term" value="F:signaling receptor activity"/>
    <property type="evidence" value="ECO:0000318"/>
    <property type="project" value="GO_Central"/>
</dbReference>
<organism evidence="7 8">
    <name type="scientific">Cucumis sativus</name>
    <name type="common">Cucumber</name>
    <dbReference type="NCBI Taxonomy" id="3659"/>
    <lineage>
        <taxon>Eukaryota</taxon>
        <taxon>Viridiplantae</taxon>
        <taxon>Streptophyta</taxon>
        <taxon>Embryophyta</taxon>
        <taxon>Tracheophyta</taxon>
        <taxon>Spermatophyta</taxon>
        <taxon>Magnoliopsida</taxon>
        <taxon>eudicotyledons</taxon>
        <taxon>Gunneridae</taxon>
        <taxon>Pentapetalae</taxon>
        <taxon>rosids</taxon>
        <taxon>fabids</taxon>
        <taxon>Cucurbitales</taxon>
        <taxon>Cucurbitaceae</taxon>
        <taxon>Benincaseae</taxon>
        <taxon>Cucumis</taxon>
    </lineage>
</organism>
<dbReference type="PANTHER" id="PTHR20855">
    <property type="entry name" value="ADIPOR/PROGESTIN RECEPTOR-RELATED"/>
    <property type="match status" value="1"/>
</dbReference>
<feature type="transmembrane region" description="Helical" evidence="6">
    <location>
        <begin position="199"/>
        <end position="221"/>
    </location>
</feature>
<evidence type="ECO:0000256" key="4">
    <source>
        <dbReference type="ARBA" id="ARBA00023136"/>
    </source>
</evidence>
<evidence type="ECO:0000256" key="6">
    <source>
        <dbReference type="SAM" id="Phobius"/>
    </source>
</evidence>